<dbReference type="InterPro" id="IPR003615">
    <property type="entry name" value="HNH_nuc"/>
</dbReference>
<evidence type="ECO:0000259" key="1">
    <source>
        <dbReference type="SMART" id="SM00507"/>
    </source>
</evidence>
<dbReference type="Gene3D" id="1.10.30.50">
    <property type="match status" value="1"/>
</dbReference>
<dbReference type="InterPro" id="IPR002711">
    <property type="entry name" value="HNH"/>
</dbReference>
<proteinExistence type="predicted"/>
<dbReference type="GO" id="GO:0008270">
    <property type="term" value="F:zinc ion binding"/>
    <property type="evidence" value="ECO:0007669"/>
    <property type="project" value="InterPro"/>
</dbReference>
<keyword evidence="2" id="KW-0540">Nuclease</keyword>
<sequence length="147" mass="16740">MRKDVEARKEEILELISKHTSISKMCVILNCNNDTLKRLLRKWGIVYAGNPGSKGCGSPLKKSAKDFLFKNSSISSFKLKNRLFEEGLKERKCEICGITEWMGQPAPLELDHIDGEHYNNEFENLRILCSNCHALTPTNSGKNRNKK</sequence>
<keyword evidence="2" id="KW-0378">Hydrolase</keyword>
<dbReference type="CDD" id="cd00085">
    <property type="entry name" value="HNHc"/>
    <property type="match status" value="1"/>
</dbReference>
<dbReference type="Proteomes" id="UP000246316">
    <property type="component" value="Segment"/>
</dbReference>
<dbReference type="EMBL" id="MH059636">
    <property type="protein sequence ID" value="AWD90574.1"/>
    <property type="molecule type" value="Genomic_DNA"/>
</dbReference>
<dbReference type="GO" id="GO:0004519">
    <property type="term" value="F:endonuclease activity"/>
    <property type="evidence" value="ECO:0007669"/>
    <property type="project" value="UniProtKB-KW"/>
</dbReference>
<dbReference type="Pfam" id="PF01844">
    <property type="entry name" value="HNH"/>
    <property type="match status" value="1"/>
</dbReference>
<keyword evidence="2" id="KW-0255">Endonuclease</keyword>
<dbReference type="GO" id="GO:0003676">
    <property type="term" value="F:nucleic acid binding"/>
    <property type="evidence" value="ECO:0007669"/>
    <property type="project" value="InterPro"/>
</dbReference>
<accession>A0A2S1GMH2</accession>
<dbReference type="SMART" id="SM00507">
    <property type="entry name" value="HNHc"/>
    <property type="match status" value="1"/>
</dbReference>
<evidence type="ECO:0000313" key="3">
    <source>
        <dbReference type="Proteomes" id="UP000246316"/>
    </source>
</evidence>
<dbReference type="KEGG" id="vg:65112571"/>
<keyword evidence="3" id="KW-1185">Reference proteome</keyword>
<dbReference type="GeneID" id="65112571"/>
<name>A0A2S1GMH2_9CAUD</name>
<evidence type="ECO:0000313" key="2">
    <source>
        <dbReference type="EMBL" id="AWD90574.1"/>
    </source>
</evidence>
<dbReference type="RefSeq" id="YP_010095082.1">
    <property type="nucleotide sequence ID" value="NC_055743.1"/>
</dbReference>
<organism evidence="2 3">
    <name type="scientific">Erwinia phage Cronus</name>
    <dbReference type="NCBI Taxonomy" id="2163633"/>
    <lineage>
        <taxon>Viruses</taxon>
        <taxon>Duplodnaviria</taxon>
        <taxon>Heunggongvirae</taxon>
        <taxon>Uroviricota</taxon>
        <taxon>Caudoviricetes</taxon>
        <taxon>Pantevenvirales</taxon>
        <taxon>Straboviridae</taxon>
        <taxon>Tevenvirinae</taxon>
        <taxon>Risoevirus</taxon>
        <taxon>Risoevirus cronus</taxon>
        <taxon>Roskildevirus cronus</taxon>
    </lineage>
</organism>
<protein>
    <submittedName>
        <fullName evidence="2">HNH endonuclease</fullName>
    </submittedName>
</protein>
<reference evidence="2" key="1">
    <citation type="submission" date="2018-03" db="EMBL/GenBank/DDBJ databases">
        <title>Phage therapy in agriculture - a green tech approach to combat plant pathogenic bacteria.</title>
        <authorList>
            <person name="Carstens A.B."/>
            <person name="Djurhuus A.M."/>
            <person name="Hansen L.H."/>
        </authorList>
    </citation>
    <scope>NUCLEOTIDE SEQUENCE [LARGE SCALE GENOMIC DNA]</scope>
</reference>
<feature type="domain" description="HNH nuclease" evidence="1">
    <location>
        <begin position="83"/>
        <end position="134"/>
    </location>
</feature>